<evidence type="ECO:0000313" key="2">
    <source>
        <dbReference type="EMBL" id="MCI40933.1"/>
    </source>
</evidence>
<dbReference type="InterPro" id="IPR013654">
    <property type="entry name" value="PAS_2"/>
</dbReference>
<name>A0A392RWB7_9FABA</name>
<keyword evidence="3" id="KW-1185">Reference proteome</keyword>
<accession>A0A392RWB7</accession>
<evidence type="ECO:0000313" key="3">
    <source>
        <dbReference type="Proteomes" id="UP000265520"/>
    </source>
</evidence>
<feature type="domain" description="PAS fold-2" evidence="1">
    <location>
        <begin position="1"/>
        <end position="33"/>
    </location>
</feature>
<evidence type="ECO:0000259" key="1">
    <source>
        <dbReference type="Pfam" id="PF08446"/>
    </source>
</evidence>
<dbReference type="Proteomes" id="UP000265520">
    <property type="component" value="Unassembled WGS sequence"/>
</dbReference>
<proteinExistence type="predicted"/>
<sequence length="82" mass="8836">MNPIWIHSRSTGKPYYGILHRIDVGVVIDLEPARSEDPALSIAGAVQSQKLAVRAISQLQSLPGGDVKVLCDAVVESVRELT</sequence>
<comment type="caution">
    <text evidence="2">The sequence shown here is derived from an EMBL/GenBank/DDBJ whole genome shotgun (WGS) entry which is preliminary data.</text>
</comment>
<dbReference type="Pfam" id="PF08446">
    <property type="entry name" value="PAS_2"/>
    <property type="match status" value="1"/>
</dbReference>
<dbReference type="PANTHER" id="PTHR47876:SF3">
    <property type="entry name" value="PHYTOCHROME 1"/>
    <property type="match status" value="1"/>
</dbReference>
<reference evidence="2 3" key="1">
    <citation type="journal article" date="2018" name="Front. Plant Sci.">
        <title>Red Clover (Trifolium pratense) and Zigzag Clover (T. medium) - A Picture of Genomic Similarities and Differences.</title>
        <authorList>
            <person name="Dluhosova J."/>
            <person name="Istvanek J."/>
            <person name="Nedelnik J."/>
            <person name="Repkova J."/>
        </authorList>
    </citation>
    <scope>NUCLEOTIDE SEQUENCE [LARGE SCALE GENOMIC DNA]</scope>
    <source>
        <strain evidence="3">cv. 10/8</strain>
        <tissue evidence="2">Leaf</tissue>
    </source>
</reference>
<dbReference type="PANTHER" id="PTHR47876">
    <property type="entry name" value="OS08G0260000 PROTEIN"/>
    <property type="match status" value="1"/>
</dbReference>
<protein>
    <submittedName>
        <fullName evidence="2">Phytochrome B-like</fullName>
    </submittedName>
</protein>
<organism evidence="2 3">
    <name type="scientific">Trifolium medium</name>
    <dbReference type="NCBI Taxonomy" id="97028"/>
    <lineage>
        <taxon>Eukaryota</taxon>
        <taxon>Viridiplantae</taxon>
        <taxon>Streptophyta</taxon>
        <taxon>Embryophyta</taxon>
        <taxon>Tracheophyta</taxon>
        <taxon>Spermatophyta</taxon>
        <taxon>Magnoliopsida</taxon>
        <taxon>eudicotyledons</taxon>
        <taxon>Gunneridae</taxon>
        <taxon>Pentapetalae</taxon>
        <taxon>rosids</taxon>
        <taxon>fabids</taxon>
        <taxon>Fabales</taxon>
        <taxon>Fabaceae</taxon>
        <taxon>Papilionoideae</taxon>
        <taxon>50 kb inversion clade</taxon>
        <taxon>NPAAA clade</taxon>
        <taxon>Hologalegina</taxon>
        <taxon>IRL clade</taxon>
        <taxon>Trifolieae</taxon>
        <taxon>Trifolium</taxon>
    </lineage>
</organism>
<dbReference type="EMBL" id="LXQA010285640">
    <property type="protein sequence ID" value="MCI40933.1"/>
    <property type="molecule type" value="Genomic_DNA"/>
</dbReference>
<dbReference type="GO" id="GO:0006355">
    <property type="term" value="P:regulation of DNA-templated transcription"/>
    <property type="evidence" value="ECO:0007669"/>
    <property type="project" value="InterPro"/>
</dbReference>
<dbReference type="Gene3D" id="3.30.450.20">
    <property type="entry name" value="PAS domain"/>
    <property type="match status" value="1"/>
</dbReference>
<feature type="non-terminal residue" evidence="2">
    <location>
        <position position="82"/>
    </location>
</feature>
<dbReference type="AlphaFoldDB" id="A0A392RWB7"/>